<dbReference type="PROSITE" id="PS50929">
    <property type="entry name" value="ABC_TM1F"/>
    <property type="match status" value="1"/>
</dbReference>
<dbReference type="GO" id="GO:0005524">
    <property type="term" value="F:ATP binding"/>
    <property type="evidence" value="ECO:0007669"/>
    <property type="project" value="UniProtKB-KW"/>
</dbReference>
<comment type="caution">
    <text evidence="10">The sequence shown here is derived from an EMBL/GenBank/DDBJ whole genome shotgun (WGS) entry which is preliminary data.</text>
</comment>
<evidence type="ECO:0000256" key="2">
    <source>
        <dbReference type="ARBA" id="ARBA00022692"/>
    </source>
</evidence>
<dbReference type="InterPro" id="IPR011527">
    <property type="entry name" value="ABC1_TM_dom"/>
</dbReference>
<accession>A0A3N0DWT4</accession>
<dbReference type="InterPro" id="IPR039421">
    <property type="entry name" value="Type_1_exporter"/>
</dbReference>
<dbReference type="SMART" id="SM00382">
    <property type="entry name" value="AAA"/>
    <property type="match status" value="1"/>
</dbReference>
<dbReference type="Gene3D" id="1.20.1560.10">
    <property type="entry name" value="ABC transporter type 1, transmembrane domain"/>
    <property type="match status" value="1"/>
</dbReference>
<dbReference type="GO" id="GO:0140359">
    <property type="term" value="F:ABC-type transporter activity"/>
    <property type="evidence" value="ECO:0007669"/>
    <property type="project" value="InterPro"/>
</dbReference>
<keyword evidence="6 7" id="KW-0472">Membrane</keyword>
<name>A0A3N0DWT4_9ACTN</name>
<feature type="transmembrane region" description="Helical" evidence="7">
    <location>
        <begin position="245"/>
        <end position="268"/>
    </location>
</feature>
<dbReference type="InterPro" id="IPR027417">
    <property type="entry name" value="P-loop_NTPase"/>
</dbReference>
<protein>
    <submittedName>
        <fullName evidence="10">ABC transporter ATP-binding protein</fullName>
    </submittedName>
</protein>
<dbReference type="Pfam" id="PF00664">
    <property type="entry name" value="ABC_membrane"/>
    <property type="match status" value="1"/>
</dbReference>
<sequence>MIGRARTCFGLMASTVGAGRVAGLIVLQLLVAVLEGAGLVLLVPVMQALDGGHRFSVPAFDFHLSLGQAFGLVFAVFVLRGIAQWYAAVLATEIRLLTLDRLRLGLIDDLYGADWSFLAGLRRSELVQSLTTNVERAQVAIAMVIRLFVGVVMLLATAAVGVLIAPLVGGIAAAVVLAVLLGSARSTRGATSLGQEMSERLAGFGAALSDSLASVRVMRAHGAEAAWLDIVGGEAGRVRDVRRSYVARSSMVSAGMGVVAVAAVLGLILLGRHIGLSTAELVTLIVVAMRLLTNGQGVLVSAQQFANDVPAVEALVSLRSEARAHPETVTAVANSAAPVPGAALVELRSVGFRYDAEAAPALDGVSLTLPRNGVLTLVGASGAGKSTLLDLILGLLQPQSGAMLVDGVPVADLAHWRSRVGYVPQATVLVPGTVWQNLAWSLQPGRSLTEEAAWAALTAACLDDVVRALPGGLQAPLHEVAELSGGEQQRLAIARALAREPELLILDEATSALDADTESRLLASLLDGSRAVLMVTHRAVADGAGAVVRLDEGRVANA</sequence>
<keyword evidence="3" id="KW-0547">Nucleotide-binding</keyword>
<dbReference type="Pfam" id="PF00005">
    <property type="entry name" value="ABC_tran"/>
    <property type="match status" value="1"/>
</dbReference>
<keyword evidence="11" id="KW-1185">Reference proteome</keyword>
<comment type="subcellular location">
    <subcellularLocation>
        <location evidence="1">Cell membrane</location>
        <topology evidence="1">Multi-pass membrane protein</topology>
    </subcellularLocation>
</comment>
<dbReference type="RefSeq" id="WP_123234459.1">
    <property type="nucleotide sequence ID" value="NZ_RJSG01000002.1"/>
</dbReference>
<evidence type="ECO:0000313" key="10">
    <source>
        <dbReference type="EMBL" id="RNL79956.1"/>
    </source>
</evidence>
<dbReference type="InterPro" id="IPR003439">
    <property type="entry name" value="ABC_transporter-like_ATP-bd"/>
</dbReference>
<dbReference type="GO" id="GO:0016887">
    <property type="term" value="F:ATP hydrolysis activity"/>
    <property type="evidence" value="ECO:0007669"/>
    <property type="project" value="InterPro"/>
</dbReference>
<feature type="domain" description="ABC transmembrane type-1" evidence="9">
    <location>
        <begin position="22"/>
        <end position="311"/>
    </location>
</feature>
<keyword evidence="2 7" id="KW-0812">Transmembrane</keyword>
<dbReference type="Proteomes" id="UP000277094">
    <property type="component" value="Unassembled WGS sequence"/>
</dbReference>
<dbReference type="OrthoDB" id="5288711at2"/>
<evidence type="ECO:0000256" key="5">
    <source>
        <dbReference type="ARBA" id="ARBA00022989"/>
    </source>
</evidence>
<evidence type="ECO:0000313" key="11">
    <source>
        <dbReference type="Proteomes" id="UP000277094"/>
    </source>
</evidence>
<keyword evidence="4 10" id="KW-0067">ATP-binding</keyword>
<dbReference type="GO" id="GO:0034040">
    <property type="term" value="F:ATPase-coupled lipid transmembrane transporter activity"/>
    <property type="evidence" value="ECO:0007669"/>
    <property type="project" value="TreeGrafter"/>
</dbReference>
<evidence type="ECO:0000259" key="9">
    <source>
        <dbReference type="PROSITE" id="PS50929"/>
    </source>
</evidence>
<dbReference type="InterPro" id="IPR036640">
    <property type="entry name" value="ABC1_TM_sf"/>
</dbReference>
<dbReference type="AlphaFoldDB" id="A0A3N0DWT4"/>
<proteinExistence type="predicted"/>
<evidence type="ECO:0000259" key="8">
    <source>
        <dbReference type="PROSITE" id="PS50893"/>
    </source>
</evidence>
<dbReference type="CDD" id="cd03228">
    <property type="entry name" value="ABCC_MRP_Like"/>
    <property type="match status" value="1"/>
</dbReference>
<dbReference type="PANTHER" id="PTHR24221:SF654">
    <property type="entry name" value="ATP-BINDING CASSETTE SUB-FAMILY B MEMBER 6"/>
    <property type="match status" value="1"/>
</dbReference>
<dbReference type="GO" id="GO:0005886">
    <property type="term" value="C:plasma membrane"/>
    <property type="evidence" value="ECO:0007669"/>
    <property type="project" value="UniProtKB-SubCell"/>
</dbReference>
<feature type="transmembrane region" description="Helical" evidence="7">
    <location>
        <begin position="69"/>
        <end position="91"/>
    </location>
</feature>
<dbReference type="InterPro" id="IPR003593">
    <property type="entry name" value="AAA+_ATPase"/>
</dbReference>
<reference evidence="10 11" key="1">
    <citation type="submission" date="2018-11" db="EMBL/GenBank/DDBJ databases">
        <authorList>
            <person name="Li F."/>
        </authorList>
    </citation>
    <scope>NUCLEOTIDE SEQUENCE [LARGE SCALE GENOMIC DNA]</scope>
    <source>
        <strain evidence="10 11">KIS18-7</strain>
    </source>
</reference>
<feature type="transmembrane region" description="Helical" evidence="7">
    <location>
        <begin position="21"/>
        <end position="49"/>
    </location>
</feature>
<feature type="transmembrane region" description="Helical" evidence="7">
    <location>
        <begin position="139"/>
        <end position="157"/>
    </location>
</feature>
<keyword evidence="5 7" id="KW-1133">Transmembrane helix</keyword>
<evidence type="ECO:0000256" key="3">
    <source>
        <dbReference type="ARBA" id="ARBA00022741"/>
    </source>
</evidence>
<evidence type="ECO:0000256" key="6">
    <source>
        <dbReference type="ARBA" id="ARBA00023136"/>
    </source>
</evidence>
<dbReference type="Gene3D" id="3.40.50.300">
    <property type="entry name" value="P-loop containing nucleotide triphosphate hydrolases"/>
    <property type="match status" value="1"/>
</dbReference>
<dbReference type="SUPFAM" id="SSF90123">
    <property type="entry name" value="ABC transporter transmembrane region"/>
    <property type="match status" value="1"/>
</dbReference>
<dbReference type="PROSITE" id="PS50893">
    <property type="entry name" value="ABC_TRANSPORTER_2"/>
    <property type="match status" value="1"/>
</dbReference>
<dbReference type="EMBL" id="RJSG01000002">
    <property type="protein sequence ID" value="RNL79956.1"/>
    <property type="molecule type" value="Genomic_DNA"/>
</dbReference>
<gene>
    <name evidence="10" type="ORF">EFL95_13605</name>
</gene>
<dbReference type="PROSITE" id="PS00211">
    <property type="entry name" value="ABC_TRANSPORTER_1"/>
    <property type="match status" value="1"/>
</dbReference>
<dbReference type="InterPro" id="IPR017871">
    <property type="entry name" value="ABC_transporter-like_CS"/>
</dbReference>
<organism evidence="10 11">
    <name type="scientific">Nocardioides marmorisolisilvae</name>
    <dbReference type="NCBI Taxonomy" id="1542737"/>
    <lineage>
        <taxon>Bacteria</taxon>
        <taxon>Bacillati</taxon>
        <taxon>Actinomycetota</taxon>
        <taxon>Actinomycetes</taxon>
        <taxon>Propionibacteriales</taxon>
        <taxon>Nocardioidaceae</taxon>
        <taxon>Nocardioides</taxon>
    </lineage>
</organism>
<dbReference type="PANTHER" id="PTHR24221">
    <property type="entry name" value="ATP-BINDING CASSETTE SUB-FAMILY B"/>
    <property type="match status" value="1"/>
</dbReference>
<feature type="domain" description="ABC transporter" evidence="8">
    <location>
        <begin position="345"/>
        <end position="558"/>
    </location>
</feature>
<evidence type="ECO:0000256" key="4">
    <source>
        <dbReference type="ARBA" id="ARBA00022840"/>
    </source>
</evidence>
<evidence type="ECO:0000256" key="1">
    <source>
        <dbReference type="ARBA" id="ARBA00004651"/>
    </source>
</evidence>
<evidence type="ECO:0000256" key="7">
    <source>
        <dbReference type="SAM" id="Phobius"/>
    </source>
</evidence>
<feature type="transmembrane region" description="Helical" evidence="7">
    <location>
        <begin position="163"/>
        <end position="182"/>
    </location>
</feature>
<dbReference type="SUPFAM" id="SSF52540">
    <property type="entry name" value="P-loop containing nucleoside triphosphate hydrolases"/>
    <property type="match status" value="1"/>
</dbReference>